<dbReference type="Proteomes" id="UP000243459">
    <property type="component" value="Chromosome 3"/>
</dbReference>
<feature type="region of interest" description="Disordered" evidence="1">
    <location>
        <begin position="85"/>
        <end position="146"/>
    </location>
</feature>
<dbReference type="EMBL" id="CM007383">
    <property type="protein sequence ID" value="ONK74378.1"/>
    <property type="molecule type" value="Genomic_DNA"/>
</dbReference>
<keyword evidence="3" id="KW-1185">Reference proteome</keyword>
<dbReference type="AlphaFoldDB" id="A0A5P1F7M8"/>
<protein>
    <submittedName>
        <fullName evidence="2">Uncharacterized protein</fullName>
    </submittedName>
</protein>
<dbReference type="Gramene" id="ONK74378">
    <property type="protein sequence ID" value="ONK74378"/>
    <property type="gene ID" value="A4U43_C03F5610"/>
</dbReference>
<evidence type="ECO:0000313" key="3">
    <source>
        <dbReference type="Proteomes" id="UP000243459"/>
    </source>
</evidence>
<gene>
    <name evidence="2" type="ORF">A4U43_C03F5610</name>
</gene>
<evidence type="ECO:0000256" key="1">
    <source>
        <dbReference type="SAM" id="MobiDB-lite"/>
    </source>
</evidence>
<accession>A0A5P1F7M8</accession>
<reference evidence="3" key="1">
    <citation type="journal article" date="2017" name="Nat. Commun.">
        <title>The asparagus genome sheds light on the origin and evolution of a young Y chromosome.</title>
        <authorList>
            <person name="Harkess A."/>
            <person name="Zhou J."/>
            <person name="Xu C."/>
            <person name="Bowers J.E."/>
            <person name="Van der Hulst R."/>
            <person name="Ayyampalayam S."/>
            <person name="Mercati F."/>
            <person name="Riccardi P."/>
            <person name="McKain M.R."/>
            <person name="Kakrana A."/>
            <person name="Tang H."/>
            <person name="Ray J."/>
            <person name="Groenendijk J."/>
            <person name="Arikit S."/>
            <person name="Mathioni S.M."/>
            <person name="Nakano M."/>
            <person name="Shan H."/>
            <person name="Telgmann-Rauber A."/>
            <person name="Kanno A."/>
            <person name="Yue Z."/>
            <person name="Chen H."/>
            <person name="Li W."/>
            <person name="Chen Y."/>
            <person name="Xu X."/>
            <person name="Zhang Y."/>
            <person name="Luo S."/>
            <person name="Chen H."/>
            <person name="Gao J."/>
            <person name="Mao Z."/>
            <person name="Pires J.C."/>
            <person name="Luo M."/>
            <person name="Kudrna D."/>
            <person name="Wing R.A."/>
            <person name="Meyers B.C."/>
            <person name="Yi K."/>
            <person name="Kong H."/>
            <person name="Lavrijsen P."/>
            <person name="Sunseri F."/>
            <person name="Falavigna A."/>
            <person name="Ye Y."/>
            <person name="Leebens-Mack J.H."/>
            <person name="Chen G."/>
        </authorList>
    </citation>
    <scope>NUCLEOTIDE SEQUENCE [LARGE SCALE GENOMIC DNA]</scope>
    <source>
        <strain evidence="3">cv. DH0086</strain>
    </source>
</reference>
<evidence type="ECO:0000313" key="2">
    <source>
        <dbReference type="EMBL" id="ONK74378.1"/>
    </source>
</evidence>
<proteinExistence type="predicted"/>
<organism evidence="2 3">
    <name type="scientific">Asparagus officinalis</name>
    <name type="common">Garden asparagus</name>
    <dbReference type="NCBI Taxonomy" id="4686"/>
    <lineage>
        <taxon>Eukaryota</taxon>
        <taxon>Viridiplantae</taxon>
        <taxon>Streptophyta</taxon>
        <taxon>Embryophyta</taxon>
        <taxon>Tracheophyta</taxon>
        <taxon>Spermatophyta</taxon>
        <taxon>Magnoliopsida</taxon>
        <taxon>Liliopsida</taxon>
        <taxon>Asparagales</taxon>
        <taxon>Asparagaceae</taxon>
        <taxon>Asparagoideae</taxon>
        <taxon>Asparagus</taxon>
    </lineage>
</organism>
<feature type="compositionally biased region" description="Basic and acidic residues" evidence="1">
    <location>
        <begin position="134"/>
        <end position="144"/>
    </location>
</feature>
<sequence length="769" mass="86277">MHRYFIAHKMLKKLRAIMRLAWSKTLKLASLFEIVGLGLNQVMTNEMGNQNTNGFLASERENNESAYLTSQSSLNASSMSNELDGLKSLTGSLSHSSPNLDKPESPKLANRGYLEPTVETTQSISSGENEEEEHSQKVVTDEPLKSSVVQNDVLNEGPSILSRENEAYEKQDANMVPADEDLDSKIMSNEHHAGFARNESSEVDGSLIIRETSETTEEENNEAPEIIKEHPKAFSTSSCVDDLKYSTHSLPYDHQASEEHKAEKSDTGECFKHVGFSNDTGLTLPTEFEAVHKQTPSEDNESLEKDDVLIHNQTHEARVEEKTNTLAQESTEEADEFVDSIVERQNQSLPANINQENKIDDLPVEGSNSIGDMVPVINSIQVIEDHIDQDRERKCEELEAGQSVAYLDAVDSEIEKLIMEDFANGDKEASTAESNKLLEELKMDDIDTDSFEIQLNAVEPKGEEKDDGNDARLEEAVFEISLQTDYTSNLMPEILSKNIEVETAPVIESAIVSDISVADNKHEEATEYEELGDQKKEQIFQTTPTEIIRPASAQYLEEFENKCILNENETPKTNEFSIVNNNNALLAEAKSETKIQLQEKITKNNEEVSRELSQEKPFETEVTETEKVKCLIYTSERSNLDADESSPNYVRDQIPSMGQEKATKGEVFTSETSDTEEIVREYLVSTNQESDKSPLLDRKPEESEDFGNLRTQLGNIMKEEPALKNDGSLFSKRTVEAKKSMASLDKAREKQKRKSSLFHNFMCCTTAIN</sequence>
<name>A0A5P1F7M8_ASPOF</name>
<feature type="compositionally biased region" description="Polar residues" evidence="1">
    <location>
        <begin position="89"/>
        <end position="99"/>
    </location>
</feature>
<feature type="compositionally biased region" description="Polar residues" evidence="1">
    <location>
        <begin position="118"/>
        <end position="127"/>
    </location>
</feature>